<gene>
    <name evidence="2" type="ORF">AUCHE_08_00610</name>
</gene>
<protein>
    <recommendedName>
        <fullName evidence="4">DUF2516 family protein</fullName>
    </recommendedName>
</protein>
<sequence>MIQSLYSAQAWVILLLGVAALAMEVFAFVEAIRYPAATYSAAGKLTKAAWVGITGVAVLVGFAGVQRVFGIGLLAVVAAGVFLADVRPAIRQYHRPRGRGGASGHGPYGSW</sequence>
<organism evidence="2 3">
    <name type="scientific">Austwickia chelonae NBRC 105200</name>
    <dbReference type="NCBI Taxonomy" id="1184607"/>
    <lineage>
        <taxon>Bacteria</taxon>
        <taxon>Bacillati</taxon>
        <taxon>Actinomycetota</taxon>
        <taxon>Actinomycetes</taxon>
        <taxon>Micrococcales</taxon>
        <taxon>Dermatophilaceae</taxon>
        <taxon>Austwickia</taxon>
    </lineage>
</organism>
<reference evidence="2 3" key="1">
    <citation type="submission" date="2012-08" db="EMBL/GenBank/DDBJ databases">
        <title>Whole genome shotgun sequence of Austwickia chelonae NBRC 105200.</title>
        <authorList>
            <person name="Yoshida I."/>
            <person name="Hosoyama A."/>
            <person name="Tsuchikane K."/>
            <person name="Katsumata H."/>
            <person name="Ando Y."/>
            <person name="Ohji S."/>
            <person name="Hamada M."/>
            <person name="Tamura T."/>
            <person name="Yamazoe A."/>
            <person name="Yamazaki S."/>
            <person name="Fujita N."/>
        </authorList>
    </citation>
    <scope>NUCLEOTIDE SEQUENCE [LARGE SCALE GENOMIC DNA]</scope>
    <source>
        <strain evidence="2 3">NBRC 105200</strain>
    </source>
</reference>
<dbReference type="STRING" id="100225.SAMN05421595_0328"/>
<dbReference type="EMBL" id="BAGZ01000008">
    <property type="protein sequence ID" value="GAB77819.1"/>
    <property type="molecule type" value="Genomic_DNA"/>
</dbReference>
<keyword evidence="1" id="KW-0472">Membrane</keyword>
<feature type="transmembrane region" description="Helical" evidence="1">
    <location>
        <begin position="71"/>
        <end position="90"/>
    </location>
</feature>
<accession>K6VM48</accession>
<dbReference type="InterPro" id="IPR019662">
    <property type="entry name" value="DUF2516"/>
</dbReference>
<keyword evidence="3" id="KW-1185">Reference proteome</keyword>
<dbReference type="RefSeq" id="WP_006502571.1">
    <property type="nucleotide sequence ID" value="NZ_BAGZ01000008.1"/>
</dbReference>
<comment type="caution">
    <text evidence="2">The sequence shown here is derived from an EMBL/GenBank/DDBJ whole genome shotgun (WGS) entry which is preliminary data.</text>
</comment>
<dbReference type="AlphaFoldDB" id="K6VM48"/>
<evidence type="ECO:0008006" key="4">
    <source>
        <dbReference type="Google" id="ProtNLM"/>
    </source>
</evidence>
<dbReference type="eggNOG" id="ENOG50333DU">
    <property type="taxonomic scope" value="Bacteria"/>
</dbReference>
<keyword evidence="1" id="KW-0812">Transmembrane</keyword>
<proteinExistence type="predicted"/>
<evidence type="ECO:0000256" key="1">
    <source>
        <dbReference type="SAM" id="Phobius"/>
    </source>
</evidence>
<dbReference type="Proteomes" id="UP000008495">
    <property type="component" value="Unassembled WGS sequence"/>
</dbReference>
<evidence type="ECO:0000313" key="2">
    <source>
        <dbReference type="EMBL" id="GAB77819.1"/>
    </source>
</evidence>
<dbReference type="Pfam" id="PF10724">
    <property type="entry name" value="DUF2516"/>
    <property type="match status" value="1"/>
</dbReference>
<feature type="transmembrane region" description="Helical" evidence="1">
    <location>
        <begin position="6"/>
        <end position="27"/>
    </location>
</feature>
<feature type="transmembrane region" description="Helical" evidence="1">
    <location>
        <begin position="48"/>
        <end position="65"/>
    </location>
</feature>
<keyword evidence="1" id="KW-1133">Transmembrane helix</keyword>
<evidence type="ECO:0000313" key="3">
    <source>
        <dbReference type="Proteomes" id="UP000008495"/>
    </source>
</evidence>
<name>K6VM48_9MICO</name>